<dbReference type="OrthoDB" id="2422970at2759"/>
<dbReference type="EMBL" id="JAAAHY010000894">
    <property type="protein sequence ID" value="KAF9955612.1"/>
    <property type="molecule type" value="Genomic_DNA"/>
</dbReference>
<proteinExistence type="predicted"/>
<sequence>MSANVTDPVATAEASFPSQQTNHKVKIFMQVETCAPFLDRYGGVVFVYDWNVAKDTITQYYRSQYPDGWVKVAPFSLRNILDAIKNLDHRLNRYDRPDPHDGLTSSANGTSHNRLLENANGSNGSIHSSTSSASHTSNSSSGSHGQNGWEAKKQHKVVFLLTGSMNPDYGVFGLTQKLILTA</sequence>
<evidence type="ECO:0000256" key="1">
    <source>
        <dbReference type="SAM" id="MobiDB-lite"/>
    </source>
</evidence>
<keyword evidence="3" id="KW-1185">Reference proteome</keyword>
<feature type="region of interest" description="Disordered" evidence="1">
    <location>
        <begin position="95"/>
        <end position="148"/>
    </location>
</feature>
<feature type="non-terminal residue" evidence="2">
    <location>
        <position position="1"/>
    </location>
</feature>
<comment type="caution">
    <text evidence="2">The sequence shown here is derived from an EMBL/GenBank/DDBJ whole genome shotgun (WGS) entry which is preliminary data.</text>
</comment>
<feature type="compositionally biased region" description="Low complexity" evidence="1">
    <location>
        <begin position="120"/>
        <end position="144"/>
    </location>
</feature>
<evidence type="ECO:0000313" key="2">
    <source>
        <dbReference type="EMBL" id="KAF9955612.1"/>
    </source>
</evidence>
<reference evidence="2" key="1">
    <citation type="journal article" date="2020" name="Fungal Divers.">
        <title>Resolving the Mortierellaceae phylogeny through synthesis of multi-gene phylogenetics and phylogenomics.</title>
        <authorList>
            <person name="Vandepol N."/>
            <person name="Liber J."/>
            <person name="Desiro A."/>
            <person name="Na H."/>
            <person name="Kennedy M."/>
            <person name="Barry K."/>
            <person name="Grigoriev I.V."/>
            <person name="Miller A.N."/>
            <person name="O'Donnell K."/>
            <person name="Stajich J.E."/>
            <person name="Bonito G."/>
        </authorList>
    </citation>
    <scope>NUCLEOTIDE SEQUENCE</scope>
    <source>
        <strain evidence="2">CK1249</strain>
    </source>
</reference>
<organism evidence="2 3">
    <name type="scientific">Mortierella alpina</name>
    <name type="common">Oleaginous fungus</name>
    <name type="synonym">Mortierella renispora</name>
    <dbReference type="NCBI Taxonomy" id="64518"/>
    <lineage>
        <taxon>Eukaryota</taxon>
        <taxon>Fungi</taxon>
        <taxon>Fungi incertae sedis</taxon>
        <taxon>Mucoromycota</taxon>
        <taxon>Mortierellomycotina</taxon>
        <taxon>Mortierellomycetes</taxon>
        <taxon>Mortierellales</taxon>
        <taxon>Mortierellaceae</taxon>
        <taxon>Mortierella</taxon>
    </lineage>
</organism>
<dbReference type="AlphaFoldDB" id="A0A9P6J0C0"/>
<accession>A0A9P6J0C0</accession>
<evidence type="ECO:0000313" key="3">
    <source>
        <dbReference type="Proteomes" id="UP000738359"/>
    </source>
</evidence>
<gene>
    <name evidence="2" type="ORF">BGZ70_010171</name>
</gene>
<name>A0A9P6J0C0_MORAP</name>
<protein>
    <submittedName>
        <fullName evidence="2">Uncharacterized protein</fullName>
    </submittedName>
</protein>
<dbReference type="Proteomes" id="UP000738359">
    <property type="component" value="Unassembled WGS sequence"/>
</dbReference>
<feature type="compositionally biased region" description="Polar residues" evidence="1">
    <location>
        <begin position="103"/>
        <end position="113"/>
    </location>
</feature>